<accession>A0AA41QSU0</accession>
<dbReference type="AlphaFoldDB" id="A0AA41QSU0"/>
<evidence type="ECO:0000256" key="5">
    <source>
        <dbReference type="NCBIfam" id="TIGR02228"/>
    </source>
</evidence>
<dbReference type="GO" id="GO:0006465">
    <property type="term" value="P:signal peptide processing"/>
    <property type="evidence" value="ECO:0007669"/>
    <property type="project" value="UniProtKB-UniRule"/>
</dbReference>
<keyword evidence="3 6" id="KW-1133">Transmembrane helix</keyword>
<dbReference type="SUPFAM" id="SSF51306">
    <property type="entry name" value="LexA/Signal peptidase"/>
    <property type="match status" value="1"/>
</dbReference>
<dbReference type="EC" id="3.4.21.89" evidence="5"/>
<evidence type="ECO:0000256" key="4">
    <source>
        <dbReference type="ARBA" id="ARBA00023136"/>
    </source>
</evidence>
<dbReference type="InterPro" id="IPR019533">
    <property type="entry name" value="Peptidase_S26"/>
</dbReference>
<name>A0AA41QSU0_9MICO</name>
<dbReference type="NCBIfam" id="TIGR02228">
    <property type="entry name" value="sigpep_I_arch"/>
    <property type="match status" value="1"/>
</dbReference>
<organism evidence="8 9">
    <name type="scientific">Cryobacterium zhongshanensis</name>
    <dbReference type="NCBI Taxonomy" id="2928153"/>
    <lineage>
        <taxon>Bacteria</taxon>
        <taxon>Bacillati</taxon>
        <taxon>Actinomycetota</taxon>
        <taxon>Actinomycetes</taxon>
        <taxon>Micrococcales</taxon>
        <taxon>Microbacteriaceae</taxon>
        <taxon>Cryobacterium</taxon>
    </lineage>
</organism>
<evidence type="ECO:0000256" key="3">
    <source>
        <dbReference type="ARBA" id="ARBA00022989"/>
    </source>
</evidence>
<dbReference type="PANTHER" id="PTHR10806">
    <property type="entry name" value="SIGNAL PEPTIDASE COMPLEX CATALYTIC SUBUNIT SEC11"/>
    <property type="match status" value="1"/>
</dbReference>
<dbReference type="Pfam" id="PF10502">
    <property type="entry name" value="Peptidase_S26"/>
    <property type="match status" value="1"/>
</dbReference>
<reference evidence="8" key="1">
    <citation type="submission" date="2022-03" db="EMBL/GenBank/DDBJ databases">
        <title>Cryobacterium sp. nov. strain ZS14-85, isolated from Antarctic soil.</title>
        <authorList>
            <person name="Li J."/>
            <person name="Niu G."/>
        </authorList>
    </citation>
    <scope>NUCLEOTIDE SEQUENCE</scope>
    <source>
        <strain evidence="8">ZS14-85</strain>
    </source>
</reference>
<keyword evidence="9" id="KW-1185">Reference proteome</keyword>
<feature type="domain" description="Peptidase S26" evidence="7">
    <location>
        <begin position="61"/>
        <end position="119"/>
    </location>
</feature>
<gene>
    <name evidence="8" type="ORF">MQH31_00725</name>
</gene>
<evidence type="ECO:0000256" key="1">
    <source>
        <dbReference type="ARBA" id="ARBA00004370"/>
    </source>
</evidence>
<proteinExistence type="predicted"/>
<keyword evidence="4 6" id="KW-0472">Membrane</keyword>
<dbReference type="Proteomes" id="UP001165341">
    <property type="component" value="Unassembled WGS sequence"/>
</dbReference>
<dbReference type="CDD" id="cd06530">
    <property type="entry name" value="S26_SPase_I"/>
    <property type="match status" value="1"/>
</dbReference>
<dbReference type="RefSeq" id="WP_243010575.1">
    <property type="nucleotide sequence ID" value="NZ_JALGAR010000001.1"/>
</dbReference>
<dbReference type="GO" id="GO:0009003">
    <property type="term" value="F:signal peptidase activity"/>
    <property type="evidence" value="ECO:0007669"/>
    <property type="project" value="UniProtKB-EC"/>
</dbReference>
<dbReference type="PANTHER" id="PTHR10806:SF6">
    <property type="entry name" value="SIGNAL PEPTIDASE COMPLEX CATALYTIC SUBUNIT SEC11"/>
    <property type="match status" value="1"/>
</dbReference>
<protein>
    <recommendedName>
        <fullName evidence="5">Signal peptidase I</fullName>
        <ecNumber evidence="5">3.4.21.89</ecNumber>
    </recommendedName>
</protein>
<feature type="transmembrane region" description="Helical" evidence="6">
    <location>
        <begin position="189"/>
        <end position="211"/>
    </location>
</feature>
<dbReference type="InterPro" id="IPR001733">
    <property type="entry name" value="Peptidase_S26B"/>
</dbReference>
<dbReference type="InterPro" id="IPR036286">
    <property type="entry name" value="LexA/Signal_pep-like_sf"/>
</dbReference>
<keyword evidence="2 6" id="KW-0812">Transmembrane</keyword>
<feature type="transmembrane region" description="Helical" evidence="6">
    <location>
        <begin position="50"/>
        <end position="73"/>
    </location>
</feature>
<comment type="subcellular location">
    <subcellularLocation>
        <location evidence="1">Membrane</location>
    </subcellularLocation>
</comment>
<evidence type="ECO:0000313" key="8">
    <source>
        <dbReference type="EMBL" id="MCI4656338.1"/>
    </source>
</evidence>
<evidence type="ECO:0000256" key="6">
    <source>
        <dbReference type="SAM" id="Phobius"/>
    </source>
</evidence>
<comment type="caution">
    <text evidence="8">The sequence shown here is derived from an EMBL/GenBank/DDBJ whole genome shotgun (WGS) entry which is preliminary data.</text>
</comment>
<dbReference type="GO" id="GO:0016020">
    <property type="term" value="C:membrane"/>
    <property type="evidence" value="ECO:0007669"/>
    <property type="project" value="UniProtKB-SubCell"/>
</dbReference>
<evidence type="ECO:0000256" key="2">
    <source>
        <dbReference type="ARBA" id="ARBA00022692"/>
    </source>
</evidence>
<evidence type="ECO:0000313" key="9">
    <source>
        <dbReference type="Proteomes" id="UP001165341"/>
    </source>
</evidence>
<evidence type="ECO:0000259" key="7">
    <source>
        <dbReference type="Pfam" id="PF10502"/>
    </source>
</evidence>
<keyword evidence="8" id="KW-0378">Hydrolase</keyword>
<dbReference type="EMBL" id="JALGAR010000001">
    <property type="protein sequence ID" value="MCI4656338.1"/>
    <property type="molecule type" value="Genomic_DNA"/>
</dbReference>
<sequence length="242" mass="25353">MTRSQLDPLLLTPVVGDAPESFDRELPGPEASVPGVPAAVEPAEKSLLHYLGLAVSGAILLLVVALALLLIVVPKVTGSTPLTVLTSSMEPTLPPGTLIIVRPVAPDDIRIGDVVTYQIHSGVPGVITHRVTAISSSSAGGRTFTFKGDNNSVADADQVLPVQIQGRLWYSVPWVGWVNNAVNGQSRSWIVPVIAGLLFAYTGYMFASGAVSALRKRRRARAAAATRIASTPEPAAPGSPLR</sequence>
<dbReference type="GO" id="GO:0004252">
    <property type="term" value="F:serine-type endopeptidase activity"/>
    <property type="evidence" value="ECO:0007669"/>
    <property type="project" value="UniProtKB-UniRule"/>
</dbReference>